<dbReference type="PATRIC" id="fig|1227493.4.peg.1574"/>
<gene>
    <name evidence="1" type="ORF">C483_07933</name>
</gene>
<evidence type="ECO:0000313" key="2">
    <source>
        <dbReference type="Proteomes" id="UP000011519"/>
    </source>
</evidence>
<dbReference type="Proteomes" id="UP000011519">
    <property type="component" value="Unassembled WGS sequence"/>
</dbReference>
<accession>M0A4U3</accession>
<sequence>MPAPDEIRDRLTALRRTRDSCDYYDPRSKHLDGKIDALEWVLTELEETESQESEH</sequence>
<dbReference type="AlphaFoldDB" id="M0A4U3"/>
<comment type="caution">
    <text evidence="1">The sequence shown here is derived from an EMBL/GenBank/DDBJ whole genome shotgun (WGS) entry which is preliminary data.</text>
</comment>
<proteinExistence type="predicted"/>
<keyword evidence="2" id="KW-1185">Reference proteome</keyword>
<organism evidence="1 2">
    <name type="scientific">Natrialba hulunbeirensis JCM 10989</name>
    <dbReference type="NCBI Taxonomy" id="1227493"/>
    <lineage>
        <taxon>Archaea</taxon>
        <taxon>Methanobacteriati</taxon>
        <taxon>Methanobacteriota</taxon>
        <taxon>Stenosarchaea group</taxon>
        <taxon>Halobacteria</taxon>
        <taxon>Halobacteriales</taxon>
        <taxon>Natrialbaceae</taxon>
        <taxon>Natrialba</taxon>
    </lineage>
</organism>
<evidence type="ECO:0000313" key="1">
    <source>
        <dbReference type="EMBL" id="ELY92368.1"/>
    </source>
</evidence>
<dbReference type="RefSeq" id="WP_006652803.1">
    <property type="nucleotide sequence ID" value="NZ_AOIM01000020.1"/>
</dbReference>
<dbReference type="EMBL" id="AOIM01000020">
    <property type="protein sequence ID" value="ELY92368.1"/>
    <property type="molecule type" value="Genomic_DNA"/>
</dbReference>
<reference evidence="1 2" key="1">
    <citation type="journal article" date="2014" name="PLoS Genet.">
        <title>Phylogenetically driven sequencing of extremely halophilic archaea reveals strategies for static and dynamic osmo-response.</title>
        <authorList>
            <person name="Becker E.A."/>
            <person name="Seitzer P.M."/>
            <person name="Tritt A."/>
            <person name="Larsen D."/>
            <person name="Krusor M."/>
            <person name="Yao A.I."/>
            <person name="Wu D."/>
            <person name="Madern D."/>
            <person name="Eisen J.A."/>
            <person name="Darling A.E."/>
            <person name="Facciotti M.T."/>
        </authorList>
    </citation>
    <scope>NUCLEOTIDE SEQUENCE [LARGE SCALE GENOMIC DNA]</scope>
    <source>
        <strain evidence="1 2">JCM 10989</strain>
    </source>
</reference>
<protein>
    <submittedName>
        <fullName evidence="1">Uncharacterized protein</fullName>
    </submittedName>
</protein>
<name>M0A4U3_9EURY</name>